<organism evidence="3 4">
    <name type="scientific">Corynebacterium striatum</name>
    <dbReference type="NCBI Taxonomy" id="43770"/>
    <lineage>
        <taxon>Bacteria</taxon>
        <taxon>Bacillati</taxon>
        <taxon>Actinomycetota</taxon>
        <taxon>Actinomycetes</taxon>
        <taxon>Mycobacteriales</taxon>
        <taxon>Corynebacteriaceae</taxon>
        <taxon>Corynebacterium</taxon>
    </lineage>
</organism>
<protein>
    <recommendedName>
        <fullName evidence="2">DUF4261 domain-containing protein</fullName>
    </recommendedName>
</protein>
<dbReference type="InterPro" id="IPR025357">
    <property type="entry name" value="DUF4261"/>
</dbReference>
<dbReference type="KEGG" id="cstr:CBE89_07950"/>
<evidence type="ECO:0000256" key="1">
    <source>
        <dbReference type="SAM" id="MobiDB-lite"/>
    </source>
</evidence>
<dbReference type="Proteomes" id="UP000250197">
    <property type="component" value="Chromosome"/>
</dbReference>
<feature type="compositionally biased region" description="Basic and acidic residues" evidence="1">
    <location>
        <begin position="16"/>
        <end position="32"/>
    </location>
</feature>
<evidence type="ECO:0000313" key="3">
    <source>
        <dbReference type="EMBL" id="ART21436.1"/>
    </source>
</evidence>
<evidence type="ECO:0000259" key="2">
    <source>
        <dbReference type="Pfam" id="PF14080"/>
    </source>
</evidence>
<feature type="region of interest" description="Disordered" evidence="1">
    <location>
        <begin position="1"/>
        <end position="52"/>
    </location>
</feature>
<dbReference type="Pfam" id="PF14080">
    <property type="entry name" value="DUF4261"/>
    <property type="match status" value="1"/>
</dbReference>
<evidence type="ECO:0000313" key="4">
    <source>
        <dbReference type="Proteomes" id="UP000250197"/>
    </source>
</evidence>
<sequence length="312" mass="33875">MKPRTRMHSPMMADTVARRAPETTAELKRTYSESKPQTAKEPSMTTASPQGTPHAVDYGLVTSLATSLVFFDSAPDTEAMKSMITQAFGQNLGPLEQSERSMIVEINDEYALAFTPAAATRADLEGDPSFHQHPILSGDPAGWEDIACMVLINVFPSNERLELIKNTREARLHQLVTLGLATSAIAQTPGAIAVLNSVGRVAESTENYVEAVADKLPAHYLASTWVAQDDNGLQAYTLGMPMLGHPELQIRDFHGSPDELYSVLANIADYAQQGATLKDGDTMAFAEGEPPIRITAEPWIVDADVPALRIHF</sequence>
<dbReference type="EMBL" id="CP021252">
    <property type="protein sequence ID" value="ART21436.1"/>
    <property type="molecule type" value="Genomic_DNA"/>
</dbReference>
<proteinExistence type="predicted"/>
<gene>
    <name evidence="3" type="ORF">CBE89_07950</name>
</gene>
<name>A0A2Z2IXX6_CORST</name>
<reference evidence="3 4" key="1">
    <citation type="submission" date="2017-05" db="EMBL/GenBank/DDBJ databases">
        <title>Complete genome sequence of Corynebacterium striatum KC-Na-1 isolated from Neophocaena asiaeorientalis in Korea.</title>
        <authorList>
            <person name="Kim J.H."/>
            <person name="Lee K."/>
        </authorList>
    </citation>
    <scope>NUCLEOTIDE SEQUENCE [LARGE SCALE GENOMIC DNA]</scope>
    <source>
        <strain evidence="3 4">KC-Na-01</strain>
    </source>
</reference>
<dbReference type="AlphaFoldDB" id="A0A2Z2IXX6"/>
<accession>A0A2Z2IXX6</accession>
<feature type="domain" description="DUF4261" evidence="2">
    <location>
        <begin position="236"/>
        <end position="308"/>
    </location>
</feature>